<proteinExistence type="predicted"/>
<name>A0A7C9EZ71_OPUST</name>
<accession>A0A7C9EZ71</accession>
<protein>
    <submittedName>
        <fullName evidence="1">Uncharacterized protein</fullName>
    </submittedName>
</protein>
<sequence>MEPLELYLQPFLHTHPHNTPTIWADISNFLQTHFEYSKASTSLLHMDNKRQTHDIQFLLNLARKEPICDLFHLSCLHSSIQVQLEKALPQTHQYRLILHGFE</sequence>
<reference evidence="1" key="2">
    <citation type="submission" date="2020-07" db="EMBL/GenBank/DDBJ databases">
        <authorList>
            <person name="Vera ALvarez R."/>
            <person name="Arias-Moreno D.M."/>
            <person name="Jimenez-Jacinto V."/>
            <person name="Jimenez-Bremont J.F."/>
            <person name="Swaminathan K."/>
            <person name="Moose S.P."/>
            <person name="Guerrero-Gonzalez M.L."/>
            <person name="Marino-Ramirez L."/>
            <person name="Landsman D."/>
            <person name="Rodriguez-Kessler M."/>
            <person name="Delgado-Sanchez P."/>
        </authorList>
    </citation>
    <scope>NUCLEOTIDE SEQUENCE</scope>
    <source>
        <tissue evidence="1">Cladode</tissue>
    </source>
</reference>
<dbReference type="EMBL" id="GISG01281925">
    <property type="protein sequence ID" value="MBA4678985.1"/>
    <property type="molecule type" value="Transcribed_RNA"/>
</dbReference>
<evidence type="ECO:0000313" key="1">
    <source>
        <dbReference type="EMBL" id="MBA4678986.1"/>
    </source>
</evidence>
<dbReference type="AlphaFoldDB" id="A0A7C9EZ71"/>
<organism evidence="1">
    <name type="scientific">Opuntia streptacantha</name>
    <name type="common">Prickly pear cactus</name>
    <name type="synonym">Opuntia cardona</name>
    <dbReference type="NCBI Taxonomy" id="393608"/>
    <lineage>
        <taxon>Eukaryota</taxon>
        <taxon>Viridiplantae</taxon>
        <taxon>Streptophyta</taxon>
        <taxon>Embryophyta</taxon>
        <taxon>Tracheophyta</taxon>
        <taxon>Spermatophyta</taxon>
        <taxon>Magnoliopsida</taxon>
        <taxon>eudicotyledons</taxon>
        <taxon>Gunneridae</taxon>
        <taxon>Pentapetalae</taxon>
        <taxon>Caryophyllales</taxon>
        <taxon>Cactineae</taxon>
        <taxon>Cactaceae</taxon>
        <taxon>Opuntioideae</taxon>
        <taxon>Opuntia</taxon>
    </lineage>
</organism>
<dbReference type="EMBL" id="GISG01281926">
    <property type="protein sequence ID" value="MBA4678986.1"/>
    <property type="molecule type" value="Transcribed_RNA"/>
</dbReference>
<reference evidence="1" key="1">
    <citation type="journal article" date="2013" name="J. Plant Res.">
        <title>Effect of fungi and light on seed germination of three Opuntia species from semiarid lands of central Mexico.</title>
        <authorList>
            <person name="Delgado-Sanchez P."/>
            <person name="Jimenez-Bremont J.F."/>
            <person name="Guerrero-Gonzalez Mde L."/>
            <person name="Flores J."/>
        </authorList>
    </citation>
    <scope>NUCLEOTIDE SEQUENCE</scope>
    <source>
        <tissue evidence="1">Cladode</tissue>
    </source>
</reference>